<feature type="chain" id="PRO_5040381284" evidence="3">
    <location>
        <begin position="22"/>
        <end position="1300"/>
    </location>
</feature>
<dbReference type="PANTHER" id="PTHR23242:SF9">
    <property type="entry name" value="TRANSCRIPTION FACTOR HOXA13"/>
    <property type="match status" value="1"/>
</dbReference>
<organism evidence="4 5">
    <name type="scientific">Rhizodiscina lignyota</name>
    <dbReference type="NCBI Taxonomy" id="1504668"/>
    <lineage>
        <taxon>Eukaryota</taxon>
        <taxon>Fungi</taxon>
        <taxon>Dikarya</taxon>
        <taxon>Ascomycota</taxon>
        <taxon>Pezizomycotina</taxon>
        <taxon>Dothideomycetes</taxon>
        <taxon>Pleosporomycetidae</taxon>
        <taxon>Aulographales</taxon>
        <taxon>Rhizodiscinaceae</taxon>
        <taxon>Rhizodiscina</taxon>
    </lineage>
</organism>
<dbReference type="EMBL" id="ML978121">
    <property type="protein sequence ID" value="KAF2104635.1"/>
    <property type="molecule type" value="Genomic_DNA"/>
</dbReference>
<feature type="non-terminal residue" evidence="4">
    <location>
        <position position="1"/>
    </location>
</feature>
<keyword evidence="3" id="KW-0732">Signal</keyword>
<protein>
    <submittedName>
        <fullName evidence="4">Uncharacterized protein</fullName>
    </submittedName>
</protein>
<evidence type="ECO:0000256" key="3">
    <source>
        <dbReference type="SAM" id="SignalP"/>
    </source>
</evidence>
<reference evidence="4" key="1">
    <citation type="journal article" date="2020" name="Stud. Mycol.">
        <title>101 Dothideomycetes genomes: a test case for predicting lifestyles and emergence of pathogens.</title>
        <authorList>
            <person name="Haridas S."/>
            <person name="Albert R."/>
            <person name="Binder M."/>
            <person name="Bloem J."/>
            <person name="Labutti K."/>
            <person name="Salamov A."/>
            <person name="Andreopoulos B."/>
            <person name="Baker S."/>
            <person name="Barry K."/>
            <person name="Bills G."/>
            <person name="Bluhm B."/>
            <person name="Cannon C."/>
            <person name="Castanera R."/>
            <person name="Culley D."/>
            <person name="Daum C."/>
            <person name="Ezra D."/>
            <person name="Gonzalez J."/>
            <person name="Henrissat B."/>
            <person name="Kuo A."/>
            <person name="Liang C."/>
            <person name="Lipzen A."/>
            <person name="Lutzoni F."/>
            <person name="Magnuson J."/>
            <person name="Mondo S."/>
            <person name="Nolan M."/>
            <person name="Ohm R."/>
            <person name="Pangilinan J."/>
            <person name="Park H.-J."/>
            <person name="Ramirez L."/>
            <person name="Alfaro M."/>
            <person name="Sun H."/>
            <person name="Tritt A."/>
            <person name="Yoshinaga Y."/>
            <person name="Zwiers L.-H."/>
            <person name="Turgeon B."/>
            <person name="Goodwin S."/>
            <person name="Spatafora J."/>
            <person name="Crous P."/>
            <person name="Grigoriev I."/>
        </authorList>
    </citation>
    <scope>NUCLEOTIDE SEQUENCE</scope>
    <source>
        <strain evidence="4">CBS 133067</strain>
    </source>
</reference>
<keyword evidence="5" id="KW-1185">Reference proteome</keyword>
<feature type="region of interest" description="Disordered" evidence="2">
    <location>
        <begin position="244"/>
        <end position="288"/>
    </location>
</feature>
<feature type="coiled-coil region" evidence="1">
    <location>
        <begin position="303"/>
        <end position="330"/>
    </location>
</feature>
<gene>
    <name evidence="4" type="ORF">NA57DRAFT_30080</name>
</gene>
<comment type="caution">
    <text evidence="4">The sequence shown here is derived from an EMBL/GenBank/DDBJ whole genome shotgun (WGS) entry which is preliminary data.</text>
</comment>
<feature type="compositionally biased region" description="Low complexity" evidence="2">
    <location>
        <begin position="249"/>
        <end position="284"/>
    </location>
</feature>
<proteinExistence type="predicted"/>
<dbReference type="OrthoDB" id="3260408at2759"/>
<dbReference type="PANTHER" id="PTHR23242">
    <property type="entry name" value="TRANSCRIPTION FACTOR HOXA13"/>
    <property type="match status" value="1"/>
</dbReference>
<evidence type="ECO:0000256" key="1">
    <source>
        <dbReference type="SAM" id="Coils"/>
    </source>
</evidence>
<evidence type="ECO:0000313" key="5">
    <source>
        <dbReference type="Proteomes" id="UP000799772"/>
    </source>
</evidence>
<feature type="signal peptide" evidence="3">
    <location>
        <begin position="1"/>
        <end position="21"/>
    </location>
</feature>
<feature type="region of interest" description="Disordered" evidence="2">
    <location>
        <begin position="614"/>
        <end position="637"/>
    </location>
</feature>
<dbReference type="Proteomes" id="UP000799772">
    <property type="component" value="Unassembled WGS sequence"/>
</dbReference>
<sequence length="1300" mass="138416">SRLVIWYCIITSLFFCPQSLSNLDQDSPAICKPYLQARSYLAPYIDPYYETYVAPYAKQAEPYVNQFNTQIYTPAAAVSKKYYGLYAAPSIDKVYKYADDEWEKSVQPYLLDVQKQAQKLYEQQVAPYAKAATDNISPYYQQTSETLQGAYKEQLIPAYDAAKPYAGQAWDQGHHLVVHVVFPYVRWAEKESRLFLSRQVWPKLRVLYGENVEPQLVRISERLGRYKDGKKLEAAIESIDSLSASGTIPPSAASSMASSISESPYPSQSSTGTQASASSTPATEAEVREKIASDLKTWQEKFAKAADKGAEDLEERVKEIIDRQIDHQANGVGKALVIQLEETVNSKLKSVKNKINAAVKGLPEEAKDKDIKTVHDAIVKDIREAGRAIREKAQAVRSWKQNYDQETYSLVKAASDSTLDVIDNIRDLGLQEIGMRWAWMEGVTYKDWSKYHALKKTFDEWRDEVESVAMEHKGLAEAKKEGDAIEDKGMSIAEEVAKELARLKDVAKWKLQAGDATEDFRSRKLPAAAVKAAQQVIEKVVPGGSSSSSQGSSASESVVNSLSSLLSAQRAKASKKAGQASEEAKFAASSVPGSVENLASPSVESVLEEASSSASSGLSSASSNAKEGVSSASSASSASSSAKKVVGGVSAGFVAATQAPILDDVLQDDDMTVQEKLKGFVDIASNEVARLSEIMAQAVKPTPTQGTVESMTSVASEQWSSAMSAALGALYAPHQESSLGQGIEERYSKAITAASHAIYGTPPPLTASLASEASSRYVMATSMAAEQYEIARSRLSEQIHGESKPVHEEMLSSIESAYSGSLAQASKKLNEALKITDSVMNAVYPTQGPLESISSMASAKLSEGLAEASKQYTSAKVALHLQPPSKQDQYFSAAQAQYYQALGYAHDQYSGFISTASSAAYGTPTPAYESLIANLAAASSSASVAFYGSSTGMVESLASAVSENAESVASIASSGVYGRETPWAESVAHQASANWEDLVSRVSNQVYQTTAWHEAAWSTVGSYGAQVTDAASSHYSSVSALVSELVAGKEPDFTESVMLRLSSAYATGFGIPEMAASASSVASEAYESASSVVASVFTPPATLENVFEAASEQFNSAVAAASIQVYGSEKGTFEKATSAAAEAAESVASQASDAVYGTQPSYVEQAQSQLDNAASSARDAISVAFYGTPTGTFAAATSAADERYSSLLSAASVSLAAAGSQASSVYEDATASVSSMVYGPEKGAFESATSRLAEAVESARAKIVERGSSAQSVVAETVEHVSEKIEEMTSKASKMVKDEL</sequence>
<name>A0A9P4MBQ8_9PEZI</name>
<evidence type="ECO:0000313" key="4">
    <source>
        <dbReference type="EMBL" id="KAF2104635.1"/>
    </source>
</evidence>
<evidence type="ECO:0000256" key="2">
    <source>
        <dbReference type="SAM" id="MobiDB-lite"/>
    </source>
</evidence>
<accession>A0A9P4MBQ8</accession>
<keyword evidence="1" id="KW-0175">Coiled coil</keyword>